<feature type="compositionally biased region" description="Acidic residues" evidence="1">
    <location>
        <begin position="333"/>
        <end position="359"/>
    </location>
</feature>
<feature type="compositionally biased region" description="Basic and acidic residues" evidence="1">
    <location>
        <begin position="220"/>
        <end position="231"/>
    </location>
</feature>
<comment type="caution">
    <text evidence="2">The sequence shown here is derived from an EMBL/GenBank/DDBJ whole genome shotgun (WGS) entry which is preliminary data.</text>
</comment>
<feature type="compositionally biased region" description="Basic and acidic residues" evidence="1">
    <location>
        <begin position="322"/>
        <end position="332"/>
    </location>
</feature>
<dbReference type="RefSeq" id="WP_027446054.1">
    <property type="nucleotide sequence ID" value="NZ_AULJ01000020.1"/>
</dbReference>
<feature type="compositionally biased region" description="Acidic residues" evidence="1">
    <location>
        <begin position="274"/>
        <end position="301"/>
    </location>
</feature>
<keyword evidence="3" id="KW-1185">Reference proteome</keyword>
<name>A0A0A5G403_9BACI</name>
<sequence>MNRTFPKKMENKYSEFKKINPFRRSSRVGNESNHMNKRRTNFPNRLDSETKPTLFSPPEVVDKEYKNEPFVSSDSEVESSEERVSSFIDEFSSMLDIPSLSYSGSMDDMETSLWQEQEQDEGKEENEEETEEESFSTRSDHVERRNKRNPFINEFTAMLEEYSGSEIDDEEDDNSFEEERVEDYQDQNENFAAPNPFQDGSLEQENPFVNEFTTMLDNEQSVHDEEEKTDVNLEEATIDDSSDESDKNNDSINEVYEDEEIEEESFHNDFTSILEEDSAEEQSEEYTDEGNNEEDQNDEIQEGTPFQEEFTSMLEEGSSLELGDHELEKPEPEIETNVEEDSTDEESEDFDQSDEEEIDHNESLQQEMLSILEETDDEDETSLQFMEDVIEYFDEIEDNRSFPLDRFLEFLMNVYCSDESDHVMDIDDEESVEEEEQEEEKINEYHAEDRYLEDPSVIVKLPVTLANVKLEVDILKEIELHTPISIIKKIRWSISSLKSKVLLPSSTVFFKGILVVEVEFEGQDTKKSIQSIQFPIEWEKSVDVIWMTTPEKAEEYEKEYTFDGNSHSMHLESYQKLAHEIAHDLKDIQCLWHYDVDRENQPKHLQLNGAVTLLIELSQNQYLPI</sequence>
<feature type="compositionally biased region" description="Acidic residues" evidence="1">
    <location>
        <begin position="117"/>
        <end position="134"/>
    </location>
</feature>
<dbReference type="EMBL" id="AVPF01000036">
    <property type="protein sequence ID" value="KGX85820.1"/>
    <property type="molecule type" value="Genomic_DNA"/>
</dbReference>
<dbReference type="Proteomes" id="UP000030403">
    <property type="component" value="Unassembled WGS sequence"/>
</dbReference>
<proteinExistence type="predicted"/>
<feature type="compositionally biased region" description="Acidic residues" evidence="1">
    <location>
        <begin position="232"/>
        <end position="243"/>
    </location>
</feature>
<dbReference type="STRING" id="1385511.GCA_000425225_02046"/>
<gene>
    <name evidence="2" type="ORF">N783_13735</name>
</gene>
<feature type="region of interest" description="Disordered" evidence="1">
    <location>
        <begin position="20"/>
        <end position="81"/>
    </location>
</feature>
<feature type="compositionally biased region" description="Acidic residues" evidence="1">
    <location>
        <begin position="166"/>
        <end position="186"/>
    </location>
</feature>
<protein>
    <submittedName>
        <fullName evidence="2">Uncharacterized protein</fullName>
    </submittedName>
</protein>
<accession>A0A0A5G403</accession>
<reference evidence="2 3" key="1">
    <citation type="submission" date="2013-08" db="EMBL/GenBank/DDBJ databases">
        <authorList>
            <person name="Huang J."/>
            <person name="Wang G."/>
        </authorList>
    </citation>
    <scope>NUCLEOTIDE SEQUENCE [LARGE SCALE GENOMIC DNA]</scope>
    <source>
        <strain evidence="2 3">BH030004</strain>
    </source>
</reference>
<organism evidence="2 3">
    <name type="scientific">Pontibacillus marinus BH030004 = DSM 16465</name>
    <dbReference type="NCBI Taxonomy" id="1385511"/>
    <lineage>
        <taxon>Bacteria</taxon>
        <taxon>Bacillati</taxon>
        <taxon>Bacillota</taxon>
        <taxon>Bacilli</taxon>
        <taxon>Bacillales</taxon>
        <taxon>Bacillaceae</taxon>
        <taxon>Pontibacillus</taxon>
    </lineage>
</organism>
<dbReference type="eggNOG" id="ENOG50332D6">
    <property type="taxonomic scope" value="Bacteria"/>
</dbReference>
<evidence type="ECO:0000313" key="3">
    <source>
        <dbReference type="Proteomes" id="UP000030403"/>
    </source>
</evidence>
<evidence type="ECO:0000313" key="2">
    <source>
        <dbReference type="EMBL" id="KGX85820.1"/>
    </source>
</evidence>
<feature type="region of interest" description="Disordered" evidence="1">
    <location>
        <begin position="102"/>
        <end position="360"/>
    </location>
</feature>
<dbReference type="AlphaFoldDB" id="A0A0A5G403"/>
<evidence type="ECO:0000256" key="1">
    <source>
        <dbReference type="SAM" id="MobiDB-lite"/>
    </source>
</evidence>